<comment type="caution">
    <text evidence="1">The sequence shown here is derived from an EMBL/GenBank/DDBJ whole genome shotgun (WGS) entry which is preliminary data.</text>
</comment>
<evidence type="ECO:0000313" key="1">
    <source>
        <dbReference type="EMBL" id="KAF5342988.1"/>
    </source>
</evidence>
<protein>
    <submittedName>
        <fullName evidence="1">Uncharacterized protein</fullName>
    </submittedName>
</protein>
<name>A0A8H5FNK2_9AGAR</name>
<dbReference type="InterPro" id="IPR036770">
    <property type="entry name" value="Ankyrin_rpt-contain_sf"/>
</dbReference>
<dbReference type="SUPFAM" id="SSF48403">
    <property type="entry name" value="Ankyrin repeat"/>
    <property type="match status" value="1"/>
</dbReference>
<reference evidence="1 2" key="1">
    <citation type="journal article" date="2020" name="ISME J.">
        <title>Uncovering the hidden diversity of litter-decomposition mechanisms in mushroom-forming fungi.</title>
        <authorList>
            <person name="Floudas D."/>
            <person name="Bentzer J."/>
            <person name="Ahren D."/>
            <person name="Johansson T."/>
            <person name="Persson P."/>
            <person name="Tunlid A."/>
        </authorList>
    </citation>
    <scope>NUCLEOTIDE SEQUENCE [LARGE SCALE GENOMIC DNA]</scope>
    <source>
        <strain evidence="1 2">CBS 291.85</strain>
    </source>
</reference>
<dbReference type="Proteomes" id="UP000559256">
    <property type="component" value="Unassembled WGS sequence"/>
</dbReference>
<dbReference type="Gene3D" id="1.25.40.20">
    <property type="entry name" value="Ankyrin repeat-containing domain"/>
    <property type="match status" value="1"/>
</dbReference>
<gene>
    <name evidence="1" type="ORF">D9758_013663</name>
</gene>
<proteinExistence type="predicted"/>
<dbReference type="OrthoDB" id="194358at2759"/>
<organism evidence="1 2">
    <name type="scientific">Tetrapyrgos nigripes</name>
    <dbReference type="NCBI Taxonomy" id="182062"/>
    <lineage>
        <taxon>Eukaryota</taxon>
        <taxon>Fungi</taxon>
        <taxon>Dikarya</taxon>
        <taxon>Basidiomycota</taxon>
        <taxon>Agaricomycotina</taxon>
        <taxon>Agaricomycetes</taxon>
        <taxon>Agaricomycetidae</taxon>
        <taxon>Agaricales</taxon>
        <taxon>Marasmiineae</taxon>
        <taxon>Marasmiaceae</taxon>
        <taxon>Tetrapyrgos</taxon>
    </lineage>
</organism>
<dbReference type="AlphaFoldDB" id="A0A8H5FNK2"/>
<evidence type="ECO:0000313" key="2">
    <source>
        <dbReference type="Proteomes" id="UP000559256"/>
    </source>
</evidence>
<keyword evidence="2" id="KW-1185">Reference proteome</keyword>
<sequence>MPKAASYGGETDIVNFLVENSTNVNVEGGKYGTVMQAACIAKEKGNYHYGIDYLKQVEILLNNGADINSQDGKYGSPIQAAAFQGNQEIFDLLMPTGAAAIDPIFTVFQEDPKIIFPLMDNEPVDHHIYCPIFWNI</sequence>
<accession>A0A8H5FNK2</accession>
<dbReference type="EMBL" id="JAACJM010000151">
    <property type="protein sequence ID" value="KAF5342988.1"/>
    <property type="molecule type" value="Genomic_DNA"/>
</dbReference>